<proteinExistence type="predicted"/>
<feature type="transmembrane region" description="Helical" evidence="2">
    <location>
        <begin position="368"/>
        <end position="388"/>
    </location>
</feature>
<evidence type="ECO:0008006" key="4">
    <source>
        <dbReference type="Google" id="ProtNLM"/>
    </source>
</evidence>
<feature type="compositionally biased region" description="Basic and acidic residues" evidence="1">
    <location>
        <begin position="30"/>
        <end position="48"/>
    </location>
</feature>
<keyword evidence="2" id="KW-0812">Transmembrane</keyword>
<feature type="transmembrane region" description="Helical" evidence="2">
    <location>
        <begin position="458"/>
        <end position="480"/>
    </location>
</feature>
<feature type="transmembrane region" description="Helical" evidence="2">
    <location>
        <begin position="527"/>
        <end position="545"/>
    </location>
</feature>
<evidence type="ECO:0000313" key="3">
    <source>
        <dbReference type="EMBL" id="CEM21796.1"/>
    </source>
</evidence>
<evidence type="ECO:0000256" key="2">
    <source>
        <dbReference type="SAM" id="Phobius"/>
    </source>
</evidence>
<feature type="compositionally biased region" description="Polar residues" evidence="1">
    <location>
        <begin position="12"/>
        <end position="29"/>
    </location>
</feature>
<keyword evidence="2" id="KW-1133">Transmembrane helix</keyword>
<feature type="transmembrane region" description="Helical" evidence="2">
    <location>
        <begin position="283"/>
        <end position="302"/>
    </location>
</feature>
<dbReference type="VEuPathDB" id="CryptoDB:Cvel_19734"/>
<dbReference type="EMBL" id="CDMZ01000802">
    <property type="protein sequence ID" value="CEM21796.1"/>
    <property type="molecule type" value="Genomic_DNA"/>
</dbReference>
<feature type="transmembrane region" description="Helical" evidence="2">
    <location>
        <begin position="420"/>
        <end position="437"/>
    </location>
</feature>
<name>A0A0G4G132_9ALVE</name>
<gene>
    <name evidence="3" type="ORF">Cvel_19734</name>
</gene>
<feature type="transmembrane region" description="Helical" evidence="2">
    <location>
        <begin position="214"/>
        <end position="244"/>
    </location>
</feature>
<reference evidence="3" key="1">
    <citation type="submission" date="2014-11" db="EMBL/GenBank/DDBJ databases">
        <authorList>
            <person name="Otto D Thomas"/>
            <person name="Naeem Raeece"/>
        </authorList>
    </citation>
    <scope>NUCLEOTIDE SEQUENCE</scope>
</reference>
<feature type="transmembrane region" description="Helical" evidence="2">
    <location>
        <begin position="256"/>
        <end position="276"/>
    </location>
</feature>
<feature type="transmembrane region" description="Helical" evidence="2">
    <location>
        <begin position="486"/>
        <end position="507"/>
    </location>
</feature>
<dbReference type="Gene3D" id="1.20.1740.10">
    <property type="entry name" value="Amino acid/polyamine transporter I"/>
    <property type="match status" value="1"/>
</dbReference>
<sequence length="560" mass="60197">MLARGGGRHATWDSSAGRQSFSEQNLSQSDLHDRGGTRLDTSIDRLERGSSSCTHEGGRRNSELSFSLPATMFNHSCSHPADLGLIREKSSKTIHGGGRDTPGQVLEFPEDELEAQMEKETEKRAPEKEGGAKKCSAVRQMMKNFGPGIIFAAESIGVSHIVQSTRAGARYGFTVTFFILLANVAKYPFFEIGTRYAAGTGESLLRGYQRMGPWILWVFFGFMVVYLTVKIAALSLVTAGAFSFLFGIPGSFKAEYTAGLVIFTCTLVLSIGKFSVMETMMKIVAATLTLTTLVAVFAAIAAGKQYDAPDASLEEFFTSSNLSFIIALMGWMPTGLEGSTFISAWSIAKMKKKGMEVNIPGMLQDLRVGYSLAVVLALAFMTLGVLLLHGSGAEFSSDSATFAGQIVTMYENALGSWCRYLIAPAAFVTFLSVTLTVHDGSSRVMTDCINLFGVENKIANAPAAWLVGFGAFSFFLLLMLGSDLKFVVDLATSSSFCVAPLIALLNFLSMRREEVKPEARLSKAMKALSVFGIAVLSAFTVLFFINKTAPALLGGDGGGA</sequence>
<keyword evidence="2" id="KW-0472">Membrane</keyword>
<feature type="region of interest" description="Disordered" evidence="1">
    <location>
        <begin position="1"/>
        <end position="61"/>
    </location>
</feature>
<dbReference type="PhylomeDB" id="A0A0G4G132"/>
<accession>A0A0G4G132</accession>
<organism evidence="3">
    <name type="scientific">Chromera velia CCMP2878</name>
    <dbReference type="NCBI Taxonomy" id="1169474"/>
    <lineage>
        <taxon>Eukaryota</taxon>
        <taxon>Sar</taxon>
        <taxon>Alveolata</taxon>
        <taxon>Colpodellida</taxon>
        <taxon>Chromeraceae</taxon>
        <taxon>Chromera</taxon>
    </lineage>
</organism>
<feature type="transmembrane region" description="Helical" evidence="2">
    <location>
        <begin position="322"/>
        <end position="347"/>
    </location>
</feature>
<evidence type="ECO:0000256" key="1">
    <source>
        <dbReference type="SAM" id="MobiDB-lite"/>
    </source>
</evidence>
<protein>
    <recommendedName>
        <fullName evidence="4">Amino acid transporter transmembrane domain-containing protein</fullName>
    </recommendedName>
</protein>
<dbReference type="AlphaFoldDB" id="A0A0G4G132"/>